<dbReference type="GO" id="GO:0007129">
    <property type="term" value="P:homologous chromosome pairing at meiosis"/>
    <property type="evidence" value="ECO:0007669"/>
    <property type="project" value="TreeGrafter"/>
</dbReference>
<dbReference type="PANTHER" id="PTHR32086">
    <property type="entry name" value="FANCONI ANEMIA GROUP D2 PROTEIN"/>
    <property type="match status" value="1"/>
</dbReference>
<evidence type="ECO:0000256" key="4">
    <source>
        <dbReference type="ARBA" id="ARBA00023242"/>
    </source>
</evidence>
<evidence type="ECO:0000313" key="6">
    <source>
        <dbReference type="EMBL" id="KAF6002620.1"/>
    </source>
</evidence>
<dbReference type="InterPro" id="IPR029448">
    <property type="entry name" value="FANCD2"/>
</dbReference>
<dbReference type="GO" id="GO:0005634">
    <property type="term" value="C:nucleus"/>
    <property type="evidence" value="ECO:0007669"/>
    <property type="project" value="UniProtKB-SubCell"/>
</dbReference>
<comment type="similarity">
    <text evidence="5">Belongs to the Fanconi anemia protein FANCD2 family.</text>
</comment>
<evidence type="ECO:0000256" key="1">
    <source>
        <dbReference type="ARBA" id="ARBA00004123"/>
    </source>
</evidence>
<organism evidence="6 7">
    <name type="scientific">Cyanidiococcus yangmingshanensis</name>
    <dbReference type="NCBI Taxonomy" id="2690220"/>
    <lineage>
        <taxon>Eukaryota</taxon>
        <taxon>Rhodophyta</taxon>
        <taxon>Bangiophyceae</taxon>
        <taxon>Cyanidiales</taxon>
        <taxon>Cyanidiaceae</taxon>
        <taxon>Cyanidiococcus</taxon>
    </lineage>
</organism>
<dbReference type="Proteomes" id="UP000530660">
    <property type="component" value="Unassembled WGS sequence"/>
</dbReference>
<dbReference type="GO" id="GO:0000793">
    <property type="term" value="C:condensed chromosome"/>
    <property type="evidence" value="ECO:0007669"/>
    <property type="project" value="TreeGrafter"/>
</dbReference>
<accession>A0A7J7IIQ4</accession>
<dbReference type="GO" id="GO:1990918">
    <property type="term" value="P:double-strand break repair involved in meiotic recombination"/>
    <property type="evidence" value="ECO:0007669"/>
    <property type="project" value="TreeGrafter"/>
</dbReference>
<keyword evidence="3" id="KW-0832">Ubl conjugation</keyword>
<proteinExistence type="inferred from homology"/>
<protein>
    <submittedName>
        <fullName evidence="6">Fanconi anemia group D2 protein</fullName>
    </submittedName>
</protein>
<keyword evidence="4" id="KW-0539">Nucleus</keyword>
<comment type="caution">
    <text evidence="6">The sequence shown here is derived from an EMBL/GenBank/DDBJ whole genome shotgun (WGS) entry which is preliminary data.</text>
</comment>
<keyword evidence="7" id="KW-1185">Reference proteome</keyword>
<dbReference type="GO" id="GO:0070182">
    <property type="term" value="F:DNA polymerase binding"/>
    <property type="evidence" value="ECO:0007669"/>
    <property type="project" value="TreeGrafter"/>
</dbReference>
<dbReference type="GO" id="GO:0031573">
    <property type="term" value="P:mitotic intra-S DNA damage checkpoint signaling"/>
    <property type="evidence" value="ECO:0007669"/>
    <property type="project" value="TreeGrafter"/>
</dbReference>
<dbReference type="AlphaFoldDB" id="A0A7J7IIQ4"/>
<keyword evidence="2" id="KW-1017">Isopeptide bond</keyword>
<reference evidence="6 7" key="1">
    <citation type="journal article" date="2020" name="J. Phycol.">
        <title>Comparative genome analysis reveals Cyanidiococcus gen. nov., a new extremophilic red algal genus sister to Cyanidioschyzon (Cyanidioschyzonaceae, Rhodophyta).</title>
        <authorList>
            <person name="Liu S.-L."/>
            <person name="Chiang Y.-R."/>
            <person name="Yoon H.S."/>
            <person name="Fu H.-Y."/>
        </authorList>
    </citation>
    <scope>NUCLEOTIDE SEQUENCE [LARGE SCALE GENOMIC DNA]</scope>
    <source>
        <strain evidence="6 7">THAL066</strain>
    </source>
</reference>
<gene>
    <name evidence="6" type="primary">FANCD2_3</name>
    <name evidence="6" type="ORF">F1559_000545</name>
</gene>
<dbReference type="PANTHER" id="PTHR32086:SF0">
    <property type="entry name" value="FANCONI ANEMIA GROUP D2 PROTEIN"/>
    <property type="match status" value="1"/>
</dbReference>
<evidence type="ECO:0000313" key="7">
    <source>
        <dbReference type="Proteomes" id="UP000530660"/>
    </source>
</evidence>
<name>A0A7J7IIQ4_9RHOD</name>
<dbReference type="EMBL" id="VWRR01000009">
    <property type="protein sequence ID" value="KAF6002620.1"/>
    <property type="molecule type" value="Genomic_DNA"/>
</dbReference>
<dbReference type="GO" id="GO:0036297">
    <property type="term" value="P:interstrand cross-link repair"/>
    <property type="evidence" value="ECO:0007669"/>
    <property type="project" value="TreeGrafter"/>
</dbReference>
<sequence length="350" mass="38602">MYRSIGLMHRVVPKSDAEQDIGGVQSMDPFVPLVVRKLLTHMDVLSQRCGCVAAAIFISIWSEDNADHLRAVELLELSLQCTERRALVAAQLYAELGVAMTTDELAGADDTERHIARSMPARWLLSHALQRLTAQFICMFVGETESQERASSNKPHYAVRSEGAPNIMIPLASIVQSGGEDAQSLASLVPLFHLVWTLGLAQHGYESEWFRNELWPLLGAAVELPRALCSKTAGSWGNDRFRDQRLCLAAALNWLRAQVHCLAVLVQQGSELARTYLKQRLEHLTELDAGVASETFAVPQRQALSPTAAIRFRIVFQPRSPHGCSLRRSQVPVQMPSCGRCANSAATTPL</sequence>
<evidence type="ECO:0000256" key="2">
    <source>
        <dbReference type="ARBA" id="ARBA00022499"/>
    </source>
</evidence>
<comment type="subcellular location">
    <subcellularLocation>
        <location evidence="1">Nucleus</location>
    </subcellularLocation>
</comment>
<evidence type="ECO:0000256" key="3">
    <source>
        <dbReference type="ARBA" id="ARBA00022843"/>
    </source>
</evidence>
<evidence type="ECO:0000256" key="5">
    <source>
        <dbReference type="ARBA" id="ARBA00093456"/>
    </source>
</evidence>